<feature type="region of interest" description="Disordered" evidence="1">
    <location>
        <begin position="1"/>
        <end position="27"/>
    </location>
</feature>
<dbReference type="RefSeq" id="WP_166324459.1">
    <property type="nucleotide sequence ID" value="NZ_CP049934.1"/>
</dbReference>
<dbReference type="InterPro" id="IPR018929">
    <property type="entry name" value="DUF2510"/>
</dbReference>
<keyword evidence="2" id="KW-1133">Transmembrane helix</keyword>
<evidence type="ECO:0000259" key="3">
    <source>
        <dbReference type="Pfam" id="PF10708"/>
    </source>
</evidence>
<dbReference type="Pfam" id="PF10708">
    <property type="entry name" value="DUF2510"/>
    <property type="match status" value="1"/>
</dbReference>
<organism evidence="4 5">
    <name type="scientific">Leucobacter insecticola</name>
    <dbReference type="NCBI Taxonomy" id="2714934"/>
    <lineage>
        <taxon>Bacteria</taxon>
        <taxon>Bacillati</taxon>
        <taxon>Actinomycetota</taxon>
        <taxon>Actinomycetes</taxon>
        <taxon>Micrococcales</taxon>
        <taxon>Microbacteriaceae</taxon>
        <taxon>Leucobacter</taxon>
    </lineage>
</organism>
<dbReference type="Proteomes" id="UP000501387">
    <property type="component" value="Chromosome"/>
</dbReference>
<protein>
    <submittedName>
        <fullName evidence="4">DUF2510 domain-containing protein</fullName>
    </submittedName>
</protein>
<gene>
    <name evidence="4" type="ORF">G7067_11460</name>
</gene>
<reference evidence="4 5" key="1">
    <citation type="submission" date="2020-03" db="EMBL/GenBank/DDBJ databases">
        <title>Leucobacter sp. nov., isolated from beetles.</title>
        <authorList>
            <person name="Hyun D.-W."/>
            <person name="Bae J.-W."/>
        </authorList>
    </citation>
    <scope>NUCLEOTIDE SEQUENCE [LARGE SCALE GENOMIC DNA]</scope>
    <source>
        <strain evidence="4 5">HDW9B</strain>
    </source>
</reference>
<sequence length="282" mass="29675">MNENPGGGDSSAVPAGWYPDDAGGQRWWDGQQWTEHYAPAEQAVQTQLQDPATDALQLQDPAAHAPQVQDPAAQAPRRKMPRTTKIVLIAAVATVAALGVATAATVPLLLSSNNDQPTSTEAAKPAPTQKPDTSDEEEYSTPDFNALFEERDQFMQDQQQPIDGSLLAAKTPAQQAFVAEARAQVEQNGGVWDVQTESIALALALDACEGSILNGHTMTVETVRLHAATSPLIGVVAGSGTEAQRTEIVAGLMKLVVTGTSHLCPADSAQWSSAVGSIGSDW</sequence>
<keyword evidence="5" id="KW-1185">Reference proteome</keyword>
<dbReference type="AlphaFoldDB" id="A0A6G8FKR4"/>
<evidence type="ECO:0000256" key="1">
    <source>
        <dbReference type="SAM" id="MobiDB-lite"/>
    </source>
</evidence>
<keyword evidence="2" id="KW-0472">Membrane</keyword>
<dbReference type="EMBL" id="CP049934">
    <property type="protein sequence ID" value="QIM16879.1"/>
    <property type="molecule type" value="Genomic_DNA"/>
</dbReference>
<feature type="transmembrane region" description="Helical" evidence="2">
    <location>
        <begin position="86"/>
        <end position="110"/>
    </location>
</feature>
<keyword evidence="2" id="KW-0812">Transmembrane</keyword>
<evidence type="ECO:0000313" key="5">
    <source>
        <dbReference type="Proteomes" id="UP000501387"/>
    </source>
</evidence>
<evidence type="ECO:0000313" key="4">
    <source>
        <dbReference type="EMBL" id="QIM16879.1"/>
    </source>
</evidence>
<proteinExistence type="predicted"/>
<dbReference type="KEGG" id="lins:G7067_11460"/>
<name>A0A6G8FKR4_9MICO</name>
<evidence type="ECO:0000256" key="2">
    <source>
        <dbReference type="SAM" id="Phobius"/>
    </source>
</evidence>
<feature type="domain" description="DUF2510" evidence="3">
    <location>
        <begin position="15"/>
        <end position="44"/>
    </location>
</feature>
<accession>A0A6G8FKR4</accession>
<feature type="region of interest" description="Disordered" evidence="1">
    <location>
        <begin position="115"/>
        <end position="140"/>
    </location>
</feature>